<dbReference type="Proteomes" id="UP000032266">
    <property type="component" value="Chromosome"/>
</dbReference>
<keyword evidence="6" id="KW-0143">Chaperone</keyword>
<dbReference type="AlphaFoldDB" id="A0A0C5VTS4"/>
<comment type="subcellular location">
    <subcellularLocation>
        <location evidence="2">Cytoplasm</location>
    </subcellularLocation>
</comment>
<keyword evidence="13" id="KW-1185">Reference proteome</keyword>
<reference evidence="12 13" key="1">
    <citation type="submission" date="2014-01" db="EMBL/GenBank/DDBJ databases">
        <title>Full genme sequencing of cellulolytic bacterium Gynuella sunshinyii YC6258T gen. nov., sp. nov.</title>
        <authorList>
            <person name="Khan H."/>
            <person name="Chung E.J."/>
            <person name="Chung Y.R."/>
        </authorList>
    </citation>
    <scope>NUCLEOTIDE SEQUENCE [LARGE SCALE GENOMIC DNA]</scope>
    <source>
        <strain evidence="12 13">YC6258</strain>
    </source>
</reference>
<dbReference type="InterPro" id="IPR001179">
    <property type="entry name" value="PPIase_FKBP_dom"/>
</dbReference>
<gene>
    <name evidence="12" type="ORF">YC6258_04671</name>
</gene>
<organism evidence="12 13">
    <name type="scientific">Gynuella sunshinyii YC6258</name>
    <dbReference type="NCBI Taxonomy" id="1445510"/>
    <lineage>
        <taxon>Bacteria</taxon>
        <taxon>Pseudomonadati</taxon>
        <taxon>Pseudomonadota</taxon>
        <taxon>Gammaproteobacteria</taxon>
        <taxon>Oceanospirillales</taxon>
        <taxon>Saccharospirillaceae</taxon>
        <taxon>Gynuella</taxon>
    </lineage>
</organism>
<feature type="domain" description="PPIase FKBP-type" evidence="11">
    <location>
        <begin position="13"/>
        <end position="88"/>
    </location>
</feature>
<dbReference type="KEGG" id="gsn:YC6258_04671"/>
<evidence type="ECO:0000256" key="9">
    <source>
        <dbReference type="PROSITE-ProRule" id="PRU00277"/>
    </source>
</evidence>
<evidence type="ECO:0000256" key="6">
    <source>
        <dbReference type="ARBA" id="ARBA00023186"/>
    </source>
</evidence>
<dbReference type="Pfam" id="PF00254">
    <property type="entry name" value="FKBP_C"/>
    <property type="match status" value="1"/>
</dbReference>
<evidence type="ECO:0000256" key="7">
    <source>
        <dbReference type="ARBA" id="ARBA00023235"/>
    </source>
</evidence>
<proteinExistence type="inferred from homology"/>
<evidence type="ECO:0000256" key="2">
    <source>
        <dbReference type="ARBA" id="ARBA00004496"/>
    </source>
</evidence>
<evidence type="ECO:0000259" key="11">
    <source>
        <dbReference type="PROSITE" id="PS50059"/>
    </source>
</evidence>
<dbReference type="GO" id="GO:0042026">
    <property type="term" value="P:protein refolding"/>
    <property type="evidence" value="ECO:0007669"/>
    <property type="project" value="UniProtKB-ARBA"/>
</dbReference>
<evidence type="ECO:0000313" key="13">
    <source>
        <dbReference type="Proteomes" id="UP000032266"/>
    </source>
</evidence>
<evidence type="ECO:0000256" key="1">
    <source>
        <dbReference type="ARBA" id="ARBA00000971"/>
    </source>
</evidence>
<dbReference type="SUPFAM" id="SSF54534">
    <property type="entry name" value="FKBP-like"/>
    <property type="match status" value="1"/>
</dbReference>
<dbReference type="GO" id="GO:0003755">
    <property type="term" value="F:peptidyl-prolyl cis-trans isomerase activity"/>
    <property type="evidence" value="ECO:0007669"/>
    <property type="project" value="UniProtKB-UniRule"/>
</dbReference>
<dbReference type="PROSITE" id="PS50059">
    <property type="entry name" value="FKBP_PPIASE"/>
    <property type="match status" value="1"/>
</dbReference>
<dbReference type="GO" id="GO:0005737">
    <property type="term" value="C:cytoplasm"/>
    <property type="evidence" value="ECO:0007669"/>
    <property type="project" value="UniProtKB-SubCell"/>
</dbReference>
<sequence>MSSTEVHMKVEKNKVVSFHFKMTEVGRDEVLEDTRESEALLYLHGYGQLLIGLEKALEGREVGDQFSVELEPAEAFGEVQQADPVRVPRKHIATKGKLVPGMVVELNTRDGLRDVTVLKVGLKTVDLDANHPYAGKKMNFDVEVTDVRDATDEEIHHGHAHGPGGHHHH</sequence>
<dbReference type="PATRIC" id="fig|1445510.3.peg.4635"/>
<dbReference type="Gene3D" id="3.10.50.40">
    <property type="match status" value="1"/>
</dbReference>
<evidence type="ECO:0000313" key="12">
    <source>
        <dbReference type="EMBL" id="AJQ96703.1"/>
    </source>
</evidence>
<dbReference type="STRING" id="1445510.YC6258_04671"/>
<dbReference type="EC" id="5.2.1.8" evidence="10"/>
<keyword evidence="7 9" id="KW-0413">Isomerase</keyword>
<protein>
    <recommendedName>
        <fullName evidence="10">Peptidyl-prolyl cis-trans isomerase</fullName>
        <ecNumber evidence="10">5.2.1.8</ecNumber>
    </recommendedName>
</protein>
<evidence type="ECO:0000256" key="5">
    <source>
        <dbReference type="ARBA" id="ARBA00023110"/>
    </source>
</evidence>
<comment type="catalytic activity">
    <reaction evidence="1 9 10">
        <text>[protein]-peptidylproline (omega=180) = [protein]-peptidylproline (omega=0)</text>
        <dbReference type="Rhea" id="RHEA:16237"/>
        <dbReference type="Rhea" id="RHEA-COMP:10747"/>
        <dbReference type="Rhea" id="RHEA-COMP:10748"/>
        <dbReference type="ChEBI" id="CHEBI:83833"/>
        <dbReference type="ChEBI" id="CHEBI:83834"/>
        <dbReference type="EC" id="5.2.1.8"/>
    </reaction>
</comment>
<evidence type="ECO:0000256" key="3">
    <source>
        <dbReference type="ARBA" id="ARBA00006577"/>
    </source>
</evidence>
<dbReference type="InterPro" id="IPR046357">
    <property type="entry name" value="PPIase_dom_sf"/>
</dbReference>
<dbReference type="PANTHER" id="PTHR47861">
    <property type="entry name" value="FKBP-TYPE PEPTIDYL-PROLYL CIS-TRANS ISOMERASE SLYD"/>
    <property type="match status" value="1"/>
</dbReference>
<keyword evidence="5 9" id="KW-0697">Rotamase</keyword>
<accession>A0A0C5VTS4</accession>
<dbReference type="HOGENOM" id="CLU_098197_1_0_6"/>
<comment type="similarity">
    <text evidence="3 10">Belongs to the FKBP-type PPIase family.</text>
</comment>
<dbReference type="PANTHER" id="PTHR47861:SF3">
    <property type="entry name" value="FKBP-TYPE PEPTIDYL-PROLYL CIS-TRANS ISOMERASE SLYD"/>
    <property type="match status" value="1"/>
</dbReference>
<keyword evidence="4" id="KW-0963">Cytoplasm</keyword>
<evidence type="ECO:0000256" key="8">
    <source>
        <dbReference type="ARBA" id="ARBA00037071"/>
    </source>
</evidence>
<dbReference type="EMBL" id="CP007142">
    <property type="protein sequence ID" value="AJQ96703.1"/>
    <property type="molecule type" value="Genomic_DNA"/>
</dbReference>
<evidence type="ECO:0000256" key="10">
    <source>
        <dbReference type="RuleBase" id="RU003915"/>
    </source>
</evidence>
<comment type="function">
    <text evidence="8">Also involved in hydrogenase metallocenter assembly, probably by participating in the nickel insertion step. This function in hydrogenase biosynthesis requires chaperone activity and the presence of the metal-binding domain, but not PPIase activity.</text>
</comment>
<evidence type="ECO:0000256" key="4">
    <source>
        <dbReference type="ARBA" id="ARBA00022490"/>
    </source>
</evidence>
<name>A0A0C5VTS4_9GAMM</name>